<proteinExistence type="predicted"/>
<dbReference type="AlphaFoldDB" id="A0A0F9N752"/>
<comment type="caution">
    <text evidence="1">The sequence shown here is derived from an EMBL/GenBank/DDBJ whole genome shotgun (WGS) entry which is preliminary data.</text>
</comment>
<name>A0A0F9N752_9ZZZZ</name>
<reference evidence="1" key="1">
    <citation type="journal article" date="2015" name="Nature">
        <title>Complex archaea that bridge the gap between prokaryotes and eukaryotes.</title>
        <authorList>
            <person name="Spang A."/>
            <person name="Saw J.H."/>
            <person name="Jorgensen S.L."/>
            <person name="Zaremba-Niedzwiedzka K."/>
            <person name="Martijn J."/>
            <person name="Lind A.E."/>
            <person name="van Eijk R."/>
            <person name="Schleper C."/>
            <person name="Guy L."/>
            <person name="Ettema T.J."/>
        </authorList>
    </citation>
    <scope>NUCLEOTIDE SEQUENCE</scope>
</reference>
<evidence type="ECO:0000313" key="1">
    <source>
        <dbReference type="EMBL" id="KKN15395.1"/>
    </source>
</evidence>
<accession>A0A0F9N752</accession>
<organism evidence="1">
    <name type="scientific">marine sediment metagenome</name>
    <dbReference type="NCBI Taxonomy" id="412755"/>
    <lineage>
        <taxon>unclassified sequences</taxon>
        <taxon>metagenomes</taxon>
        <taxon>ecological metagenomes</taxon>
    </lineage>
</organism>
<gene>
    <name evidence="1" type="ORF">LCGC14_0986370</name>
</gene>
<protein>
    <submittedName>
        <fullName evidence="1">Uncharacterized protein</fullName>
    </submittedName>
</protein>
<sequence>MGHLYDEDGELVGNMVRNNNCPASCKHYKNDTGLEDEYFRESCALVVNGNFVVKCPLGIWTTTNFKDI</sequence>
<dbReference type="EMBL" id="LAZR01003716">
    <property type="protein sequence ID" value="KKN15395.1"/>
    <property type="molecule type" value="Genomic_DNA"/>
</dbReference>